<sequence>MDPYRYSEQPQWGYPGPSTDGRGLAPAGQEPVLLQIGDTGVTRSHVLLPHGRYPLRGSMWNVQDSTQVSEGIPAVAIVLTILFVWFCLLGLLFLLMKERRYSGFVSISVTGDGFHHSMQFPGGPQTSAWAAGVVAQARGMAAMAPPAV</sequence>
<dbReference type="EMBL" id="JAIBOA010000003">
    <property type="protein sequence ID" value="MBW8481734.1"/>
    <property type="molecule type" value="Genomic_DNA"/>
</dbReference>
<protein>
    <submittedName>
        <fullName evidence="3">Uncharacterized protein</fullName>
    </submittedName>
</protein>
<gene>
    <name evidence="3" type="ORF">K1Y72_05085</name>
</gene>
<feature type="region of interest" description="Disordered" evidence="1">
    <location>
        <begin position="1"/>
        <end position="21"/>
    </location>
</feature>
<evidence type="ECO:0000256" key="1">
    <source>
        <dbReference type="SAM" id="MobiDB-lite"/>
    </source>
</evidence>
<keyword evidence="2" id="KW-1133">Transmembrane helix</keyword>
<keyword evidence="2" id="KW-0472">Membrane</keyword>
<proteinExistence type="predicted"/>
<reference evidence="3 4" key="1">
    <citation type="submission" date="2021-07" db="EMBL/GenBank/DDBJ databases">
        <title>Actinomadura sp. PM05-2 isolated from lichen.</title>
        <authorList>
            <person name="Somphong A."/>
            <person name="Phongsopitanun W."/>
            <person name="Tanasupawat S."/>
            <person name="Peongsungnone V."/>
        </authorList>
    </citation>
    <scope>NUCLEOTIDE SEQUENCE [LARGE SCALE GENOMIC DNA]</scope>
    <source>
        <strain evidence="3 4">PM05-2</strain>
    </source>
</reference>
<evidence type="ECO:0000313" key="3">
    <source>
        <dbReference type="EMBL" id="MBW8481734.1"/>
    </source>
</evidence>
<keyword evidence="4" id="KW-1185">Reference proteome</keyword>
<dbReference type="Proteomes" id="UP000774570">
    <property type="component" value="Unassembled WGS sequence"/>
</dbReference>
<name>A0ABS7FPN8_9ACTN</name>
<dbReference type="RefSeq" id="WP_220163727.1">
    <property type="nucleotide sequence ID" value="NZ_JAIBOA010000003.1"/>
</dbReference>
<evidence type="ECO:0000313" key="4">
    <source>
        <dbReference type="Proteomes" id="UP000774570"/>
    </source>
</evidence>
<evidence type="ECO:0000256" key="2">
    <source>
        <dbReference type="SAM" id="Phobius"/>
    </source>
</evidence>
<accession>A0ABS7FPN8</accession>
<comment type="caution">
    <text evidence="3">The sequence shown here is derived from an EMBL/GenBank/DDBJ whole genome shotgun (WGS) entry which is preliminary data.</text>
</comment>
<organism evidence="3 4">
    <name type="scientific">Actinomadura parmotrematis</name>
    <dbReference type="NCBI Taxonomy" id="2864039"/>
    <lineage>
        <taxon>Bacteria</taxon>
        <taxon>Bacillati</taxon>
        <taxon>Actinomycetota</taxon>
        <taxon>Actinomycetes</taxon>
        <taxon>Streptosporangiales</taxon>
        <taxon>Thermomonosporaceae</taxon>
        <taxon>Actinomadura</taxon>
    </lineage>
</organism>
<feature type="transmembrane region" description="Helical" evidence="2">
    <location>
        <begin position="72"/>
        <end position="95"/>
    </location>
</feature>
<keyword evidence="2" id="KW-0812">Transmembrane</keyword>